<reference evidence="2 3" key="1">
    <citation type="submission" date="2019-09" db="EMBL/GenBank/DDBJ databases">
        <title>Genome sequence and assembly of Taibaiella sp.</title>
        <authorList>
            <person name="Chhetri G."/>
        </authorList>
    </citation>
    <scope>NUCLEOTIDE SEQUENCE [LARGE SCALE GENOMIC DNA]</scope>
    <source>
        <strain evidence="2 3">KVB11</strain>
    </source>
</reference>
<feature type="coiled-coil region" evidence="1">
    <location>
        <begin position="43"/>
        <end position="161"/>
    </location>
</feature>
<accession>A0A5M6CDJ4</accession>
<dbReference type="SUPFAM" id="SSF57997">
    <property type="entry name" value="Tropomyosin"/>
    <property type="match status" value="1"/>
</dbReference>
<dbReference type="PANTHER" id="PTHR38753:SF1">
    <property type="entry name" value="SLR1441 PROTEIN"/>
    <property type="match status" value="1"/>
</dbReference>
<sequence length="357" mass="42099">MNRLEHRVNKPEERVNRLEYRVNKPKERVNRLEERVNKPEERVNKPEERVNRLEHRVNRLEERVNKPKERVNRLEHRVNRLEERVNKPKERVNRLEERVNKPEERVNRLEERVNKPEERVNKPEKRVNRPEKRVNRLEERVNRLEHQVKRNERRINALNSYINGKSAYNLNIMKYTFTNITLCAALSLSGLCSYAQTQNNTPKKDSKFHWGLGYGMDYGMSGIKAEYLPVKYLGAFVGLGYKFKDPSLGVNAGIQLRPLPDAKIQPLVMAMYGYNGIINVKYYTPVDVNKTYYGFSTGIGGELKIGGKEDIRLYLGLWLPFRSKEFKDNYDLIEKNIRNLSDRTLPVGFSIGFNWAL</sequence>
<gene>
    <name evidence="2" type="ORF">F0919_11270</name>
</gene>
<dbReference type="PANTHER" id="PTHR38753">
    <property type="entry name" value="SLR1441 PROTEIN"/>
    <property type="match status" value="1"/>
</dbReference>
<dbReference type="Gene3D" id="1.20.5.170">
    <property type="match status" value="1"/>
</dbReference>
<comment type="caution">
    <text evidence="2">The sequence shown here is derived from an EMBL/GenBank/DDBJ whole genome shotgun (WGS) entry which is preliminary data.</text>
</comment>
<keyword evidence="1" id="KW-0175">Coiled coil</keyword>
<dbReference type="Proteomes" id="UP000323632">
    <property type="component" value="Unassembled WGS sequence"/>
</dbReference>
<dbReference type="AlphaFoldDB" id="A0A5M6CDJ4"/>
<evidence type="ECO:0000313" key="2">
    <source>
        <dbReference type="EMBL" id="KAA5533127.1"/>
    </source>
</evidence>
<dbReference type="EMBL" id="VWSH01000003">
    <property type="protein sequence ID" value="KAA5533127.1"/>
    <property type="molecule type" value="Genomic_DNA"/>
</dbReference>
<name>A0A5M6CDJ4_9BACT</name>
<keyword evidence="3" id="KW-1185">Reference proteome</keyword>
<organism evidence="2 3">
    <name type="scientific">Taibaiella lutea</name>
    <dbReference type="NCBI Taxonomy" id="2608001"/>
    <lineage>
        <taxon>Bacteria</taxon>
        <taxon>Pseudomonadati</taxon>
        <taxon>Bacteroidota</taxon>
        <taxon>Chitinophagia</taxon>
        <taxon>Chitinophagales</taxon>
        <taxon>Chitinophagaceae</taxon>
        <taxon>Taibaiella</taxon>
    </lineage>
</organism>
<dbReference type="Gene3D" id="1.20.5.340">
    <property type="match status" value="1"/>
</dbReference>
<evidence type="ECO:0000313" key="3">
    <source>
        <dbReference type="Proteomes" id="UP000323632"/>
    </source>
</evidence>
<evidence type="ECO:0000256" key="1">
    <source>
        <dbReference type="SAM" id="Coils"/>
    </source>
</evidence>
<protein>
    <submittedName>
        <fullName evidence="2">Uncharacterized protein</fullName>
    </submittedName>
</protein>
<dbReference type="Gene3D" id="1.20.1270.70">
    <property type="entry name" value="Designed single chain three-helix bundle"/>
    <property type="match status" value="1"/>
</dbReference>
<proteinExistence type="predicted"/>